<keyword evidence="2" id="KW-0812">Transmembrane</keyword>
<keyword evidence="4" id="KW-1185">Reference proteome</keyword>
<feature type="region of interest" description="Disordered" evidence="1">
    <location>
        <begin position="1"/>
        <end position="35"/>
    </location>
</feature>
<evidence type="ECO:0000256" key="2">
    <source>
        <dbReference type="SAM" id="Phobius"/>
    </source>
</evidence>
<accession>A0ABY7WUQ8</accession>
<keyword evidence="2" id="KW-1133">Transmembrane helix</keyword>
<organism evidence="3 4">
    <name type="scientific">Lacticaseibacillus pabuli</name>
    <dbReference type="NCBI Taxonomy" id="3025672"/>
    <lineage>
        <taxon>Bacteria</taxon>
        <taxon>Bacillati</taxon>
        <taxon>Bacillota</taxon>
        <taxon>Bacilli</taxon>
        <taxon>Lactobacillales</taxon>
        <taxon>Lactobacillaceae</taxon>
        <taxon>Lacticaseibacillus</taxon>
    </lineage>
</organism>
<evidence type="ECO:0000313" key="4">
    <source>
        <dbReference type="Proteomes" id="UP001220377"/>
    </source>
</evidence>
<feature type="transmembrane region" description="Helical" evidence="2">
    <location>
        <begin position="36"/>
        <end position="61"/>
    </location>
</feature>
<gene>
    <name evidence="3" type="ORF">PQ472_00635</name>
</gene>
<name>A0ABY7WUQ8_9LACO</name>
<feature type="compositionally biased region" description="Basic residues" evidence="1">
    <location>
        <begin position="26"/>
        <end position="35"/>
    </location>
</feature>
<proteinExistence type="predicted"/>
<evidence type="ECO:0000313" key="3">
    <source>
        <dbReference type="EMBL" id="WDF82779.1"/>
    </source>
</evidence>
<dbReference type="Proteomes" id="UP001220377">
    <property type="component" value="Chromosome"/>
</dbReference>
<protein>
    <submittedName>
        <fullName evidence="3">Uncharacterized protein</fullName>
    </submittedName>
</protein>
<dbReference type="EMBL" id="CP117884">
    <property type="protein sequence ID" value="WDF82779.1"/>
    <property type="molecule type" value="Genomic_DNA"/>
</dbReference>
<reference evidence="3 4" key="1">
    <citation type="submission" date="2023-02" db="EMBL/GenBank/DDBJ databases">
        <title>Genome sequence of Lacticaseibacillus sp. KACC 23028.</title>
        <authorList>
            <person name="Kim S."/>
            <person name="Heo J."/>
            <person name="Kwon S.-W."/>
        </authorList>
    </citation>
    <scope>NUCLEOTIDE SEQUENCE [LARGE SCALE GENOMIC DNA]</scope>
    <source>
        <strain evidence="3 4">KACC 23028</strain>
    </source>
</reference>
<sequence length="287" mass="31723">MSKDDNQPFSNDYDTLFHQQPVQRPQKPKKPKKKPFSGAVSVWWAIGFSILIAGLPIGIFVHDTKEAVGGLYSTVSAYHRGHEHHSHTTHYALKAAGLKRTGTVDASKPLAVTVARHAVTFNKGLTINLLKSGHTDDSSEKSDPRAVLPSSKPYADHEIATFINLKSDALHVPMITVFFYGNIIADWQDDDQHGQGMITAVPRQNIGAVQTGYIVDSPNTDLHRLVKYFIFPDGTGVAVAVEYNQGKYVGIPTHPTYADIQRYYAVHLNVLEHDLQYKLQQAPGGTQ</sequence>
<keyword evidence="2" id="KW-0472">Membrane</keyword>
<evidence type="ECO:0000256" key="1">
    <source>
        <dbReference type="SAM" id="MobiDB-lite"/>
    </source>
</evidence>
<dbReference type="RefSeq" id="WP_274260477.1">
    <property type="nucleotide sequence ID" value="NZ_CP117884.1"/>
</dbReference>